<dbReference type="RefSeq" id="WP_146535574.1">
    <property type="nucleotide sequence ID" value="NZ_SJPX01000004.1"/>
</dbReference>
<dbReference type="CDD" id="cd00144">
    <property type="entry name" value="MPP_PPP_family"/>
    <property type="match status" value="1"/>
</dbReference>
<dbReference type="PANTHER" id="PTHR42850">
    <property type="entry name" value="METALLOPHOSPHOESTERASE"/>
    <property type="match status" value="1"/>
</dbReference>
<keyword evidence="3" id="KW-1185">Reference proteome</keyword>
<feature type="domain" description="Calcineurin-like phosphoesterase" evidence="1">
    <location>
        <begin position="3"/>
        <end position="132"/>
    </location>
</feature>
<dbReference type="Proteomes" id="UP000317977">
    <property type="component" value="Unassembled WGS sequence"/>
</dbReference>
<dbReference type="Gene3D" id="3.60.21.10">
    <property type="match status" value="1"/>
</dbReference>
<gene>
    <name evidence="2" type="primary">pphA_1</name>
    <name evidence="2" type="ORF">Poly59_39080</name>
</gene>
<dbReference type="GO" id="GO:0004722">
    <property type="term" value="F:protein serine/threonine phosphatase activity"/>
    <property type="evidence" value="ECO:0007669"/>
    <property type="project" value="UniProtKB-EC"/>
</dbReference>
<evidence type="ECO:0000313" key="3">
    <source>
        <dbReference type="Proteomes" id="UP000317977"/>
    </source>
</evidence>
<dbReference type="GO" id="GO:0005737">
    <property type="term" value="C:cytoplasm"/>
    <property type="evidence" value="ECO:0007669"/>
    <property type="project" value="TreeGrafter"/>
</dbReference>
<dbReference type="SUPFAM" id="SSF56300">
    <property type="entry name" value="Metallo-dependent phosphatases"/>
    <property type="match status" value="1"/>
</dbReference>
<dbReference type="PANTHER" id="PTHR42850:SF4">
    <property type="entry name" value="ZINC-DEPENDENT ENDOPOLYPHOSPHATASE"/>
    <property type="match status" value="1"/>
</dbReference>
<organism evidence="2 3">
    <name type="scientific">Rubripirellula reticaptiva</name>
    <dbReference type="NCBI Taxonomy" id="2528013"/>
    <lineage>
        <taxon>Bacteria</taxon>
        <taxon>Pseudomonadati</taxon>
        <taxon>Planctomycetota</taxon>
        <taxon>Planctomycetia</taxon>
        <taxon>Pirellulales</taxon>
        <taxon>Pirellulaceae</taxon>
        <taxon>Rubripirellula</taxon>
    </lineage>
</organism>
<evidence type="ECO:0000259" key="1">
    <source>
        <dbReference type="Pfam" id="PF00149"/>
    </source>
</evidence>
<dbReference type="InterPro" id="IPR029052">
    <property type="entry name" value="Metallo-depent_PP-like"/>
</dbReference>
<dbReference type="GO" id="GO:0110154">
    <property type="term" value="P:RNA decapping"/>
    <property type="evidence" value="ECO:0007669"/>
    <property type="project" value="TreeGrafter"/>
</dbReference>
<reference evidence="2 3" key="1">
    <citation type="submission" date="2019-02" db="EMBL/GenBank/DDBJ databases">
        <title>Deep-cultivation of Planctomycetes and their phenomic and genomic characterization uncovers novel biology.</title>
        <authorList>
            <person name="Wiegand S."/>
            <person name="Jogler M."/>
            <person name="Boedeker C."/>
            <person name="Pinto D."/>
            <person name="Vollmers J."/>
            <person name="Rivas-Marin E."/>
            <person name="Kohn T."/>
            <person name="Peeters S.H."/>
            <person name="Heuer A."/>
            <person name="Rast P."/>
            <person name="Oberbeckmann S."/>
            <person name="Bunk B."/>
            <person name="Jeske O."/>
            <person name="Meyerdierks A."/>
            <person name="Storesund J.E."/>
            <person name="Kallscheuer N."/>
            <person name="Luecker S."/>
            <person name="Lage O.M."/>
            <person name="Pohl T."/>
            <person name="Merkel B.J."/>
            <person name="Hornburger P."/>
            <person name="Mueller R.-W."/>
            <person name="Bruemmer F."/>
            <person name="Labrenz M."/>
            <person name="Spormann A.M."/>
            <person name="Op Den Camp H."/>
            <person name="Overmann J."/>
            <person name="Amann R."/>
            <person name="Jetten M.S.M."/>
            <person name="Mascher T."/>
            <person name="Medema M.H."/>
            <person name="Devos D.P."/>
            <person name="Kaster A.-K."/>
            <person name="Ovreas L."/>
            <person name="Rohde M."/>
            <person name="Galperin M.Y."/>
            <person name="Jogler C."/>
        </authorList>
    </citation>
    <scope>NUCLEOTIDE SEQUENCE [LARGE SCALE GENOMIC DNA]</scope>
    <source>
        <strain evidence="2 3">Poly59</strain>
    </source>
</reference>
<dbReference type="OrthoDB" id="384253at2"/>
<comment type="caution">
    <text evidence="2">The sequence shown here is derived from an EMBL/GenBank/DDBJ whole genome shotgun (WGS) entry which is preliminary data.</text>
</comment>
<sequence length="217" mass="24355">MIRTIAIGDIHGCSIALESLINVIDPQPEDTIIPLGDYVDRGIDSKGVLDQLMKLGDRCRLVPILGNHDQMMLHAKDGRSDFQFWLNCGGDAALDSYGSTSQLDLIPSAHFRFLRECHSYFENDTHIFLHANYKPDVPLEKLDDKTIRWLSIRDYVPPTRHCSGKTVVVGHTPQSEILDLEFLICLDTGVCDGGWLTALDVESGEVWQVNESGEFRK</sequence>
<evidence type="ECO:0000313" key="2">
    <source>
        <dbReference type="EMBL" id="TWU49294.1"/>
    </source>
</evidence>
<accession>A0A5C6ELL4</accession>
<dbReference type="Pfam" id="PF00149">
    <property type="entry name" value="Metallophos"/>
    <property type="match status" value="1"/>
</dbReference>
<dbReference type="InterPro" id="IPR004843">
    <property type="entry name" value="Calcineurin-like_PHP"/>
</dbReference>
<dbReference type="GO" id="GO:0008803">
    <property type="term" value="F:bis(5'-nucleosyl)-tetraphosphatase (symmetrical) activity"/>
    <property type="evidence" value="ECO:0007669"/>
    <property type="project" value="TreeGrafter"/>
</dbReference>
<proteinExistence type="predicted"/>
<dbReference type="EC" id="3.1.3.16" evidence="2"/>
<dbReference type="AlphaFoldDB" id="A0A5C6ELL4"/>
<name>A0A5C6ELL4_9BACT</name>
<keyword evidence="2" id="KW-0378">Hydrolase</keyword>
<protein>
    <submittedName>
        <fullName evidence="2">Serine/threonine-protein phosphatase 1</fullName>
        <ecNumber evidence="2">3.1.3.16</ecNumber>
    </submittedName>
</protein>
<dbReference type="EMBL" id="SJPX01000004">
    <property type="protein sequence ID" value="TWU49294.1"/>
    <property type="molecule type" value="Genomic_DNA"/>
</dbReference>
<dbReference type="InterPro" id="IPR050126">
    <property type="entry name" value="Ap4A_hydrolase"/>
</dbReference>